<dbReference type="PANTHER" id="PTHR24148">
    <property type="entry name" value="ANKYRIN REPEAT DOMAIN-CONTAINING PROTEIN 39 HOMOLOG-RELATED"/>
    <property type="match status" value="1"/>
</dbReference>
<organism evidence="3 4">
    <name type="scientific">Endocarpon pusillum (strain Z07020 / HMAS-L-300199)</name>
    <name type="common">Lichen-forming fungus</name>
    <dbReference type="NCBI Taxonomy" id="1263415"/>
    <lineage>
        <taxon>Eukaryota</taxon>
        <taxon>Fungi</taxon>
        <taxon>Dikarya</taxon>
        <taxon>Ascomycota</taxon>
        <taxon>Pezizomycotina</taxon>
        <taxon>Eurotiomycetes</taxon>
        <taxon>Chaetothyriomycetidae</taxon>
        <taxon>Verrucariales</taxon>
        <taxon>Verrucariaceae</taxon>
        <taxon>Endocarpon</taxon>
    </lineage>
</organism>
<evidence type="ECO:0000313" key="4">
    <source>
        <dbReference type="Proteomes" id="UP000019373"/>
    </source>
</evidence>
<dbReference type="eggNOG" id="ENOG502ST4V">
    <property type="taxonomic scope" value="Eukaryota"/>
</dbReference>
<dbReference type="PANTHER" id="PTHR24148:SF64">
    <property type="entry name" value="HETEROKARYON INCOMPATIBILITY DOMAIN-CONTAINING PROTEIN"/>
    <property type="match status" value="1"/>
</dbReference>
<keyword evidence="1" id="KW-0812">Transmembrane</keyword>
<dbReference type="GeneID" id="19241407"/>
<feature type="domain" description="Heterokaryon incompatibility" evidence="2">
    <location>
        <begin position="109"/>
        <end position="266"/>
    </location>
</feature>
<keyword evidence="1" id="KW-1133">Transmembrane helix</keyword>
<feature type="transmembrane region" description="Helical" evidence="1">
    <location>
        <begin position="12"/>
        <end position="34"/>
    </location>
</feature>
<gene>
    <name evidence="3" type="ORF">EPUS_06467</name>
</gene>
<dbReference type="EMBL" id="KE720649">
    <property type="protein sequence ID" value="ERF77187.1"/>
    <property type="molecule type" value="Genomic_DNA"/>
</dbReference>
<protein>
    <recommendedName>
        <fullName evidence="2">Heterokaryon incompatibility domain-containing protein</fullName>
    </recommendedName>
</protein>
<keyword evidence="1" id="KW-0472">Membrane</keyword>
<evidence type="ECO:0000259" key="2">
    <source>
        <dbReference type="Pfam" id="PF06985"/>
    </source>
</evidence>
<accession>U1GHN6</accession>
<dbReference type="OrthoDB" id="4146092at2759"/>
<evidence type="ECO:0000256" key="1">
    <source>
        <dbReference type="SAM" id="Phobius"/>
    </source>
</evidence>
<dbReference type="Pfam" id="PF06985">
    <property type="entry name" value="HET"/>
    <property type="match status" value="1"/>
</dbReference>
<dbReference type="Proteomes" id="UP000019373">
    <property type="component" value="Unassembled WGS sequence"/>
</dbReference>
<keyword evidence="4" id="KW-1185">Reference proteome</keyword>
<evidence type="ECO:0000313" key="3">
    <source>
        <dbReference type="EMBL" id="ERF77187.1"/>
    </source>
</evidence>
<dbReference type="AlphaFoldDB" id="U1GHN6"/>
<dbReference type="InterPro" id="IPR052895">
    <property type="entry name" value="HetReg/Transcr_Mod"/>
</dbReference>
<sequence length="291" mass="34075">MFARRARLLSWLVDVASLAFCVSMIWIFVAYVYLDLPYYRSEILELPLAEKLSLWSSLLFFKPLPESLRGPCQYLPNQEWIRLVKIHNASDGGVTFTLEKFLLRDVPPYRALSYTWGPAEGVPEDRDTVWLPLLVNGRTRNLPKNLVRALIQFRDLKFDGYFWIDALCIDQLDIKKRSAQVSIMDKIYQRAEVVDVWLGRSYPDTDKVNDILRELLRLHEQYHGTRKFSNGPIWTDGSHILPEVDWETLVQILSRRLFHRVWTLQEFALGTKVNVWCGPHIIDLRLLQKSA</sequence>
<proteinExistence type="predicted"/>
<dbReference type="RefSeq" id="XP_007785482.1">
    <property type="nucleotide sequence ID" value="XM_007787292.1"/>
</dbReference>
<name>U1GHN6_ENDPU</name>
<dbReference type="HOGENOM" id="CLU_004184_6_0_1"/>
<dbReference type="InterPro" id="IPR010730">
    <property type="entry name" value="HET"/>
</dbReference>
<reference evidence="4" key="1">
    <citation type="journal article" date="2014" name="BMC Genomics">
        <title>Genome characteristics reveal the impact of lichenization on lichen-forming fungus Endocarpon pusillum Hedwig (Verrucariales, Ascomycota).</title>
        <authorList>
            <person name="Wang Y.-Y."/>
            <person name="Liu B."/>
            <person name="Zhang X.-Y."/>
            <person name="Zhou Q.-M."/>
            <person name="Zhang T."/>
            <person name="Li H."/>
            <person name="Yu Y.-F."/>
            <person name="Zhang X.-L."/>
            <person name="Hao X.-Y."/>
            <person name="Wang M."/>
            <person name="Wang L."/>
            <person name="Wei J.-C."/>
        </authorList>
    </citation>
    <scope>NUCLEOTIDE SEQUENCE [LARGE SCALE GENOMIC DNA]</scope>
    <source>
        <strain evidence="4">Z07020 / HMAS-L-300199</strain>
    </source>
</reference>